<evidence type="ECO:0000256" key="6">
    <source>
        <dbReference type="ARBA" id="ARBA00022683"/>
    </source>
</evidence>
<sequence>MEKRMTGLIITGHGQFASGLVSALELLIGHQELLAAVDFESGQSWDTLMEHLKDAAGAMQTCDELLILCDMIGGSPYKCAAALTDADPRLTVLYGINLGMALELAIRCRMGLDHDAPALAGEMVATGKAQIGMYRSEPEKSDRKGQEDNLR</sequence>
<evidence type="ECO:0000256" key="7">
    <source>
        <dbReference type="ARBA" id="ARBA00022777"/>
    </source>
</evidence>
<comment type="caution">
    <text evidence="10">The sequence shown here is derived from an EMBL/GenBank/DDBJ whole genome shotgun (WGS) entry which is preliminary data.</text>
</comment>
<dbReference type="SUPFAM" id="SSF53062">
    <property type="entry name" value="PTS system fructose IIA component-like"/>
    <property type="match status" value="1"/>
</dbReference>
<dbReference type="EMBL" id="QTJW01000024">
    <property type="protein sequence ID" value="RGD67485.1"/>
    <property type="molecule type" value="Genomic_DNA"/>
</dbReference>
<keyword evidence="3" id="KW-0963">Cytoplasm</keyword>
<evidence type="ECO:0000256" key="5">
    <source>
        <dbReference type="ARBA" id="ARBA00022679"/>
    </source>
</evidence>
<comment type="subcellular location">
    <subcellularLocation>
        <location evidence="1">Cytoplasm</location>
    </subcellularLocation>
</comment>
<keyword evidence="6" id="KW-0598">Phosphotransferase system</keyword>
<evidence type="ECO:0000313" key="10">
    <source>
        <dbReference type="EMBL" id="RGD67485.1"/>
    </source>
</evidence>
<evidence type="ECO:0000256" key="1">
    <source>
        <dbReference type="ARBA" id="ARBA00004496"/>
    </source>
</evidence>
<dbReference type="InterPro" id="IPR036662">
    <property type="entry name" value="PTS_EIIA_man-typ_sf"/>
</dbReference>
<evidence type="ECO:0000313" key="11">
    <source>
        <dbReference type="Proteomes" id="UP000261023"/>
    </source>
</evidence>
<feature type="domain" description="PTS EIIA type-4" evidence="9">
    <location>
        <begin position="5"/>
        <end position="131"/>
    </location>
</feature>
<evidence type="ECO:0000259" key="9">
    <source>
        <dbReference type="PROSITE" id="PS51096"/>
    </source>
</evidence>
<dbReference type="GO" id="GO:0016301">
    <property type="term" value="F:kinase activity"/>
    <property type="evidence" value="ECO:0007669"/>
    <property type="project" value="UniProtKB-KW"/>
</dbReference>
<dbReference type="OrthoDB" id="9799827at2"/>
<dbReference type="GO" id="GO:0009401">
    <property type="term" value="P:phosphoenolpyruvate-dependent sugar phosphotransferase system"/>
    <property type="evidence" value="ECO:0007669"/>
    <property type="project" value="UniProtKB-KW"/>
</dbReference>
<keyword evidence="2" id="KW-0813">Transport</keyword>
<reference evidence="10 11" key="1">
    <citation type="submission" date="2018-08" db="EMBL/GenBank/DDBJ databases">
        <title>A genome reference for cultivated species of the human gut microbiota.</title>
        <authorList>
            <person name="Zou Y."/>
            <person name="Xue W."/>
            <person name="Luo G."/>
        </authorList>
    </citation>
    <scope>NUCLEOTIDE SEQUENCE [LARGE SCALE GENOMIC DNA]</scope>
    <source>
        <strain evidence="10 11">AF19-13AC</strain>
    </source>
</reference>
<dbReference type="Proteomes" id="UP000261023">
    <property type="component" value="Unassembled WGS sequence"/>
</dbReference>
<organism evidence="10 11">
    <name type="scientific">Hungatella hathewayi</name>
    <dbReference type="NCBI Taxonomy" id="154046"/>
    <lineage>
        <taxon>Bacteria</taxon>
        <taxon>Bacillati</taxon>
        <taxon>Bacillota</taxon>
        <taxon>Clostridia</taxon>
        <taxon>Lachnospirales</taxon>
        <taxon>Lachnospiraceae</taxon>
        <taxon>Hungatella</taxon>
    </lineage>
</organism>
<dbReference type="PROSITE" id="PS51096">
    <property type="entry name" value="PTS_EIIA_TYPE_4"/>
    <property type="match status" value="1"/>
</dbReference>
<keyword evidence="5" id="KW-0808">Transferase</keyword>
<gene>
    <name evidence="10" type="ORF">DWX31_26565</name>
</gene>
<dbReference type="PANTHER" id="PTHR33799">
    <property type="entry name" value="PTS PERMEASE-RELATED-RELATED"/>
    <property type="match status" value="1"/>
</dbReference>
<dbReference type="GO" id="GO:0005737">
    <property type="term" value="C:cytoplasm"/>
    <property type="evidence" value="ECO:0007669"/>
    <property type="project" value="UniProtKB-SubCell"/>
</dbReference>
<evidence type="ECO:0000256" key="4">
    <source>
        <dbReference type="ARBA" id="ARBA00022597"/>
    </source>
</evidence>
<dbReference type="PANTHER" id="PTHR33799:SF1">
    <property type="entry name" value="PTS SYSTEM MANNOSE-SPECIFIC EIIAB COMPONENT-RELATED"/>
    <property type="match status" value="1"/>
</dbReference>
<dbReference type="GO" id="GO:0016020">
    <property type="term" value="C:membrane"/>
    <property type="evidence" value="ECO:0007669"/>
    <property type="project" value="InterPro"/>
</dbReference>
<feature type="compositionally biased region" description="Basic and acidic residues" evidence="8">
    <location>
        <begin position="136"/>
        <end position="151"/>
    </location>
</feature>
<evidence type="ECO:0000256" key="2">
    <source>
        <dbReference type="ARBA" id="ARBA00022448"/>
    </source>
</evidence>
<dbReference type="InterPro" id="IPR051471">
    <property type="entry name" value="Bacterial_PTS_sugar_comp"/>
</dbReference>
<dbReference type="InterPro" id="IPR004701">
    <property type="entry name" value="PTS_EIIA_man-typ"/>
</dbReference>
<keyword evidence="4" id="KW-0762">Sugar transport</keyword>
<dbReference type="Pfam" id="PF03610">
    <property type="entry name" value="EIIA-man"/>
    <property type="match status" value="1"/>
</dbReference>
<protein>
    <submittedName>
        <fullName evidence="10">PTS system fructose subfamily transporter subunit IIA</fullName>
    </submittedName>
</protein>
<feature type="region of interest" description="Disordered" evidence="8">
    <location>
        <begin position="132"/>
        <end position="151"/>
    </location>
</feature>
<dbReference type="Gene3D" id="3.40.50.510">
    <property type="entry name" value="Phosphotransferase system, mannose-type IIA component"/>
    <property type="match status" value="1"/>
</dbReference>
<accession>A0A3E3DE40</accession>
<evidence type="ECO:0000256" key="8">
    <source>
        <dbReference type="SAM" id="MobiDB-lite"/>
    </source>
</evidence>
<proteinExistence type="predicted"/>
<name>A0A3E3DE40_9FIRM</name>
<dbReference type="AlphaFoldDB" id="A0A3E3DE40"/>
<keyword evidence="7" id="KW-0418">Kinase</keyword>
<dbReference type="CDD" id="cd00006">
    <property type="entry name" value="PTS_IIA_man"/>
    <property type="match status" value="1"/>
</dbReference>
<evidence type="ECO:0000256" key="3">
    <source>
        <dbReference type="ARBA" id="ARBA00022490"/>
    </source>
</evidence>
<dbReference type="InterPro" id="IPR033887">
    <property type="entry name" value="PTS_IIA_man"/>
</dbReference>